<accession>A0A561BZK1</accession>
<feature type="transmembrane region" description="Helical" evidence="5">
    <location>
        <begin position="178"/>
        <end position="196"/>
    </location>
</feature>
<keyword evidence="2 5" id="KW-0812">Transmembrane</keyword>
<feature type="transmembrane region" description="Helical" evidence="5">
    <location>
        <begin position="350"/>
        <end position="371"/>
    </location>
</feature>
<name>A0A561BZK1_9ACTN</name>
<dbReference type="RefSeq" id="WP_145811472.1">
    <property type="nucleotide sequence ID" value="NZ_VIVK01000001.1"/>
</dbReference>
<feature type="transmembrane region" description="Helical" evidence="5">
    <location>
        <begin position="292"/>
        <end position="309"/>
    </location>
</feature>
<evidence type="ECO:0000256" key="5">
    <source>
        <dbReference type="SAM" id="Phobius"/>
    </source>
</evidence>
<dbReference type="GO" id="GO:0005886">
    <property type="term" value="C:plasma membrane"/>
    <property type="evidence" value="ECO:0007669"/>
    <property type="project" value="UniProtKB-SubCell"/>
</dbReference>
<feature type="transmembrane region" description="Helical" evidence="5">
    <location>
        <begin position="315"/>
        <end position="338"/>
    </location>
</feature>
<dbReference type="InterPro" id="IPR036259">
    <property type="entry name" value="MFS_trans_sf"/>
</dbReference>
<dbReference type="Pfam" id="PF07690">
    <property type="entry name" value="MFS_1"/>
    <property type="match status" value="1"/>
</dbReference>
<evidence type="ECO:0000313" key="8">
    <source>
        <dbReference type="Proteomes" id="UP000318380"/>
    </source>
</evidence>
<dbReference type="AlphaFoldDB" id="A0A561BZK1"/>
<protein>
    <submittedName>
        <fullName evidence="7">Putative MFS family arabinose efflux permease</fullName>
    </submittedName>
</protein>
<feature type="transmembrane region" description="Helical" evidence="5">
    <location>
        <begin position="153"/>
        <end position="172"/>
    </location>
</feature>
<keyword evidence="4 5" id="KW-0472">Membrane</keyword>
<dbReference type="OrthoDB" id="350307at2"/>
<organism evidence="7 8">
    <name type="scientific">Kribbella amoyensis</name>
    <dbReference type="NCBI Taxonomy" id="996641"/>
    <lineage>
        <taxon>Bacteria</taxon>
        <taxon>Bacillati</taxon>
        <taxon>Actinomycetota</taxon>
        <taxon>Actinomycetes</taxon>
        <taxon>Propionibacteriales</taxon>
        <taxon>Kribbellaceae</taxon>
        <taxon>Kribbella</taxon>
    </lineage>
</organism>
<feature type="domain" description="Major facilitator superfamily (MFS) profile" evidence="6">
    <location>
        <begin position="13"/>
        <end position="405"/>
    </location>
</feature>
<evidence type="ECO:0000313" key="7">
    <source>
        <dbReference type="EMBL" id="TWD84300.1"/>
    </source>
</evidence>
<feature type="transmembrane region" description="Helical" evidence="5">
    <location>
        <begin position="53"/>
        <end position="73"/>
    </location>
</feature>
<feature type="transmembrane region" description="Helical" evidence="5">
    <location>
        <begin position="85"/>
        <end position="104"/>
    </location>
</feature>
<dbReference type="InterPro" id="IPR011701">
    <property type="entry name" value="MFS"/>
</dbReference>
<feature type="transmembrane region" description="Helical" evidence="5">
    <location>
        <begin position="267"/>
        <end position="285"/>
    </location>
</feature>
<feature type="transmembrane region" description="Helical" evidence="5">
    <location>
        <begin position="24"/>
        <end position="41"/>
    </location>
</feature>
<dbReference type="SUPFAM" id="SSF103473">
    <property type="entry name" value="MFS general substrate transporter"/>
    <property type="match status" value="1"/>
</dbReference>
<evidence type="ECO:0000256" key="3">
    <source>
        <dbReference type="ARBA" id="ARBA00022989"/>
    </source>
</evidence>
<evidence type="ECO:0000256" key="4">
    <source>
        <dbReference type="ARBA" id="ARBA00023136"/>
    </source>
</evidence>
<comment type="caution">
    <text evidence="7">The sequence shown here is derived from an EMBL/GenBank/DDBJ whole genome shotgun (WGS) entry which is preliminary data.</text>
</comment>
<evidence type="ECO:0000259" key="6">
    <source>
        <dbReference type="PROSITE" id="PS50850"/>
    </source>
</evidence>
<feature type="transmembrane region" description="Helical" evidence="5">
    <location>
        <begin position="110"/>
        <end position="132"/>
    </location>
</feature>
<gene>
    <name evidence="7" type="ORF">FB561_5475</name>
</gene>
<dbReference type="Proteomes" id="UP000318380">
    <property type="component" value="Unassembled WGS sequence"/>
</dbReference>
<dbReference type="PROSITE" id="PS50850">
    <property type="entry name" value="MFS"/>
    <property type="match status" value="1"/>
</dbReference>
<keyword evidence="8" id="KW-1185">Reference proteome</keyword>
<dbReference type="PANTHER" id="PTHR23530">
    <property type="entry name" value="TRANSPORT PROTEIN-RELATED"/>
    <property type="match status" value="1"/>
</dbReference>
<comment type="subcellular location">
    <subcellularLocation>
        <location evidence="1">Cell membrane</location>
        <topology evidence="1">Multi-pass membrane protein</topology>
    </subcellularLocation>
</comment>
<dbReference type="InterPro" id="IPR020846">
    <property type="entry name" value="MFS_dom"/>
</dbReference>
<evidence type="ECO:0000256" key="2">
    <source>
        <dbReference type="ARBA" id="ARBA00022692"/>
    </source>
</evidence>
<evidence type="ECO:0000256" key="1">
    <source>
        <dbReference type="ARBA" id="ARBA00004651"/>
    </source>
</evidence>
<dbReference type="GO" id="GO:0022857">
    <property type="term" value="F:transmembrane transporter activity"/>
    <property type="evidence" value="ECO:0007669"/>
    <property type="project" value="InterPro"/>
</dbReference>
<sequence>MSELTSTVRTPPTVPAAGLQRRLVSLRVGVFLQGFWLWVPVEKLFMTEIGFDAATIGLMAAAYAAVVPLVEVFSGVLADRWSRRGVLILSGVALLLSVLVAGLSQNVTTYIVAALILGVYFAMYSGTVEAMVYDTVLEETGSSTGYEKELGRIRVLEGTALVLSALAGGWLAEVTSSRLTYFLTLPFTVGFLIAVARFREPRLHQLDERRSLREHLRVTVSTVLRRGRLVPIAVAAVGTAVILQGIFEFGPLWLIDLSSAAVLYGPFWAGLMLTLSLGGFLAGRLHLDRRPIVAGLVVIAIPAAVVLSFSRDLAVLTAAMMVLATVMVVAGIHVNRLLHDAVDSTVRTGVASGVSALSWMVFLPFALTFGAVSKDAGVHSANWLLVAVTVLAGAAISWVTLRPRSRSWLR</sequence>
<dbReference type="EMBL" id="VIVK01000001">
    <property type="protein sequence ID" value="TWD84300.1"/>
    <property type="molecule type" value="Genomic_DNA"/>
</dbReference>
<keyword evidence="3 5" id="KW-1133">Transmembrane helix</keyword>
<reference evidence="7 8" key="1">
    <citation type="submission" date="2019-06" db="EMBL/GenBank/DDBJ databases">
        <title>Sequencing the genomes of 1000 actinobacteria strains.</title>
        <authorList>
            <person name="Klenk H.-P."/>
        </authorList>
    </citation>
    <scope>NUCLEOTIDE SEQUENCE [LARGE SCALE GENOMIC DNA]</scope>
    <source>
        <strain evidence="7 8">DSM 24683</strain>
    </source>
</reference>
<feature type="transmembrane region" description="Helical" evidence="5">
    <location>
        <begin position="229"/>
        <end position="247"/>
    </location>
</feature>
<proteinExistence type="predicted"/>
<dbReference type="Gene3D" id="1.20.1250.20">
    <property type="entry name" value="MFS general substrate transporter like domains"/>
    <property type="match status" value="1"/>
</dbReference>
<feature type="transmembrane region" description="Helical" evidence="5">
    <location>
        <begin position="383"/>
        <end position="401"/>
    </location>
</feature>
<dbReference type="InterPro" id="IPR053160">
    <property type="entry name" value="MFS_DHA3_Transporter"/>
</dbReference>
<dbReference type="PANTHER" id="PTHR23530:SF1">
    <property type="entry name" value="PERMEASE, MAJOR FACILITATOR SUPERFAMILY-RELATED"/>
    <property type="match status" value="1"/>
</dbReference>